<gene>
    <name evidence="1" type="ORF">NTEN_LOCUS4640</name>
</gene>
<keyword evidence="2" id="KW-1185">Reference proteome</keyword>
<proteinExistence type="predicted"/>
<protein>
    <submittedName>
        <fullName evidence="1">Uncharacterized protein</fullName>
    </submittedName>
</protein>
<name>A0A6H5G710_9HEMI</name>
<evidence type="ECO:0000313" key="1">
    <source>
        <dbReference type="EMBL" id="CAA9998357.1"/>
    </source>
</evidence>
<organism evidence="1 2">
    <name type="scientific">Nesidiocoris tenuis</name>
    <dbReference type="NCBI Taxonomy" id="355587"/>
    <lineage>
        <taxon>Eukaryota</taxon>
        <taxon>Metazoa</taxon>
        <taxon>Ecdysozoa</taxon>
        <taxon>Arthropoda</taxon>
        <taxon>Hexapoda</taxon>
        <taxon>Insecta</taxon>
        <taxon>Pterygota</taxon>
        <taxon>Neoptera</taxon>
        <taxon>Paraneoptera</taxon>
        <taxon>Hemiptera</taxon>
        <taxon>Heteroptera</taxon>
        <taxon>Panheteroptera</taxon>
        <taxon>Cimicomorpha</taxon>
        <taxon>Miridae</taxon>
        <taxon>Dicyphina</taxon>
        <taxon>Nesidiocoris</taxon>
    </lineage>
</organism>
<reference evidence="1 2" key="1">
    <citation type="submission" date="2020-02" db="EMBL/GenBank/DDBJ databases">
        <authorList>
            <person name="Ferguson B K."/>
        </authorList>
    </citation>
    <scope>NUCLEOTIDE SEQUENCE [LARGE SCALE GENOMIC DNA]</scope>
</reference>
<dbReference type="EMBL" id="CADCXU010006971">
    <property type="protein sequence ID" value="CAA9998357.1"/>
    <property type="molecule type" value="Genomic_DNA"/>
</dbReference>
<evidence type="ECO:0000313" key="2">
    <source>
        <dbReference type="Proteomes" id="UP000479000"/>
    </source>
</evidence>
<sequence length="145" mass="15975">MFCWASRNKGGPIPSEKEVKYGPITGGNGRLIPREPSRRTIEHNVATNHPKGMYRHGFHTKGQSAIRLEARATARYRIDERTRRPANYGLHMGPLVLVWSSTGPYGGPPGPPISRLCGPSGAGANKSSNINYPGQFRCTYQFEPV</sequence>
<dbReference type="AlphaFoldDB" id="A0A6H5G710"/>
<accession>A0A6H5G710</accession>
<dbReference type="Proteomes" id="UP000479000">
    <property type="component" value="Unassembled WGS sequence"/>
</dbReference>